<dbReference type="EMBL" id="BAABAT010000007">
    <property type="protein sequence ID" value="GAA4249451.1"/>
    <property type="molecule type" value="Genomic_DNA"/>
</dbReference>
<evidence type="ECO:0000256" key="1">
    <source>
        <dbReference type="SAM" id="Phobius"/>
    </source>
</evidence>
<keyword evidence="3" id="KW-1185">Reference proteome</keyword>
<keyword evidence="1" id="KW-1133">Transmembrane helix</keyword>
<keyword evidence="1" id="KW-0812">Transmembrane</keyword>
<keyword evidence="1" id="KW-0472">Membrane</keyword>
<name>A0ABP8D7W6_9ACTN</name>
<feature type="transmembrane region" description="Helical" evidence="1">
    <location>
        <begin position="103"/>
        <end position="127"/>
    </location>
</feature>
<dbReference type="RefSeq" id="WP_345127789.1">
    <property type="nucleotide sequence ID" value="NZ_BAABAT010000007.1"/>
</dbReference>
<reference evidence="3" key="1">
    <citation type="journal article" date="2019" name="Int. J. Syst. Evol. Microbiol.">
        <title>The Global Catalogue of Microorganisms (GCM) 10K type strain sequencing project: providing services to taxonomists for standard genome sequencing and annotation.</title>
        <authorList>
            <consortium name="The Broad Institute Genomics Platform"/>
            <consortium name="The Broad Institute Genome Sequencing Center for Infectious Disease"/>
            <person name="Wu L."/>
            <person name="Ma J."/>
        </authorList>
    </citation>
    <scope>NUCLEOTIDE SEQUENCE [LARGE SCALE GENOMIC DNA]</scope>
    <source>
        <strain evidence="3">JCM 17441</strain>
    </source>
</reference>
<feature type="transmembrane region" description="Helical" evidence="1">
    <location>
        <begin position="70"/>
        <end position="91"/>
    </location>
</feature>
<feature type="transmembrane region" description="Helical" evidence="1">
    <location>
        <begin position="190"/>
        <end position="207"/>
    </location>
</feature>
<sequence>MTDLERRYARWTALFYPADDRRRRGSELVDTYLSLAAPDRRRPSPADIADLAAGGLRRHLRTAPGLGPGFRLAGLLALTTTSAFASGWAIFEALAPIVFRSRYTGPFMSLGVAAWAVWLLTAVVYVVAPGRWFRRLAVLAVLVTAGVVPAAMLTGIPRPPLIVLLPQLVLGIVAVGAATRHRRWVRLTPLAAAALTMPVTVAAELRLNFYGDYYLPAVTASPAAGVALLIGATLLALGLAARHDYRGVWALLILLTPIGMLALNPLGAMLDDAGPGRPLVPAWSSMAAAATLVAAVGPALLLLALAASGRRSAGRRPLPAEAAHCPTCGAPSNPA</sequence>
<gene>
    <name evidence="2" type="ORF">GCM10022255_033670</name>
</gene>
<accession>A0ABP8D7W6</accession>
<evidence type="ECO:0008006" key="4">
    <source>
        <dbReference type="Google" id="ProtNLM"/>
    </source>
</evidence>
<dbReference type="Proteomes" id="UP001500620">
    <property type="component" value="Unassembled WGS sequence"/>
</dbReference>
<protein>
    <recommendedName>
        <fullName evidence="4">Integral membrane protein</fullName>
    </recommendedName>
</protein>
<evidence type="ECO:0000313" key="3">
    <source>
        <dbReference type="Proteomes" id="UP001500620"/>
    </source>
</evidence>
<comment type="caution">
    <text evidence="2">The sequence shown here is derived from an EMBL/GenBank/DDBJ whole genome shotgun (WGS) entry which is preliminary data.</text>
</comment>
<evidence type="ECO:0000313" key="2">
    <source>
        <dbReference type="EMBL" id="GAA4249451.1"/>
    </source>
</evidence>
<organism evidence="2 3">
    <name type="scientific">Dactylosporangium darangshiense</name>
    <dbReference type="NCBI Taxonomy" id="579108"/>
    <lineage>
        <taxon>Bacteria</taxon>
        <taxon>Bacillati</taxon>
        <taxon>Actinomycetota</taxon>
        <taxon>Actinomycetes</taxon>
        <taxon>Micromonosporales</taxon>
        <taxon>Micromonosporaceae</taxon>
        <taxon>Dactylosporangium</taxon>
    </lineage>
</organism>
<feature type="transmembrane region" description="Helical" evidence="1">
    <location>
        <begin position="136"/>
        <end position="155"/>
    </location>
</feature>
<feature type="transmembrane region" description="Helical" evidence="1">
    <location>
        <begin position="161"/>
        <end position="178"/>
    </location>
</feature>
<feature type="transmembrane region" description="Helical" evidence="1">
    <location>
        <begin position="249"/>
        <end position="270"/>
    </location>
</feature>
<feature type="transmembrane region" description="Helical" evidence="1">
    <location>
        <begin position="282"/>
        <end position="306"/>
    </location>
</feature>
<feature type="transmembrane region" description="Helical" evidence="1">
    <location>
        <begin position="213"/>
        <end position="237"/>
    </location>
</feature>
<proteinExistence type="predicted"/>